<protein>
    <submittedName>
        <fullName evidence="1">Uncharacterized protein</fullName>
    </submittedName>
</protein>
<keyword evidence="2" id="KW-1185">Reference proteome</keyword>
<proteinExistence type="predicted"/>
<reference evidence="1 2" key="1">
    <citation type="journal article" date="2010" name="ChemBioChem">
        <title>Cloning and characterization of the biosynthetic gene cluster of 16-membered macrolide antibiotic FD-891: involvement of a dual functional cytochrome P450 monooxygenase catalyzing epoxidation and hydroxylation.</title>
        <authorList>
            <person name="Kudo F."/>
            <person name="Motegi A."/>
            <person name="Mizoue K."/>
            <person name="Eguchi T."/>
        </authorList>
    </citation>
    <scope>NUCLEOTIDE SEQUENCE [LARGE SCALE GENOMIC DNA]</scope>
    <source>
        <strain evidence="1 2">A-8890</strain>
    </source>
</reference>
<reference evidence="1 2" key="2">
    <citation type="journal article" date="2023" name="ChemBioChem">
        <title>Acyltransferase Domain Exchange between Two Independent Type I Polyketide Synthases in the Same Producer Strain of Macrolide Antibiotics.</title>
        <authorList>
            <person name="Kudo F."/>
            <person name="Kishikawa K."/>
            <person name="Tsuboi K."/>
            <person name="Kido T."/>
            <person name="Usui T."/>
            <person name="Hashimoto J."/>
            <person name="Shin-Ya K."/>
            <person name="Miyanaga A."/>
            <person name="Eguchi T."/>
        </authorList>
    </citation>
    <scope>NUCLEOTIDE SEQUENCE [LARGE SCALE GENOMIC DNA]</scope>
    <source>
        <strain evidence="1 2">A-8890</strain>
    </source>
</reference>
<sequence>MGDGVIGVLAPWAALGEVAGIKLMTGYVLLEHPPLAATRAEAEPPHQISPVTRPGYLWRKAFLAVRI</sequence>
<organism evidence="1 2">
    <name type="scientific">Streptomyces graminofaciens</name>
    <dbReference type="NCBI Taxonomy" id="68212"/>
    <lineage>
        <taxon>Bacteria</taxon>
        <taxon>Bacillati</taxon>
        <taxon>Actinomycetota</taxon>
        <taxon>Actinomycetes</taxon>
        <taxon>Kitasatosporales</taxon>
        <taxon>Streptomycetaceae</taxon>
        <taxon>Streptomyces</taxon>
    </lineage>
</organism>
<name>A0ABN5VLM2_9ACTN</name>
<dbReference type="EMBL" id="AP018448">
    <property type="protein sequence ID" value="BBC33530.1"/>
    <property type="molecule type" value="Genomic_DNA"/>
</dbReference>
<dbReference type="Proteomes" id="UP001321542">
    <property type="component" value="Chromosome"/>
</dbReference>
<evidence type="ECO:0000313" key="2">
    <source>
        <dbReference type="Proteomes" id="UP001321542"/>
    </source>
</evidence>
<evidence type="ECO:0000313" key="1">
    <source>
        <dbReference type="EMBL" id="BBC33530.1"/>
    </source>
</evidence>
<gene>
    <name evidence="1" type="ORF">SGFS_048240</name>
</gene>
<accession>A0ABN5VLM2</accession>